<evidence type="ECO:0000313" key="1">
    <source>
        <dbReference type="EMBL" id="SHK68712.1"/>
    </source>
</evidence>
<accession>A0A1M6UHL0</accession>
<name>A0A1M6UHL0_9FLAO</name>
<gene>
    <name evidence="1" type="ORF">SAMN04488007_3648</name>
</gene>
<sequence>MNFTPPSLKKNRFKTALESSNLEMVGYEKMAIVFVDSVNGFVKLNDGCWINGEDGGNCYFNIKINLNTKNYYDLDINRSI</sequence>
<keyword evidence="2" id="KW-1185">Reference proteome</keyword>
<dbReference type="EMBL" id="FQZX01000003">
    <property type="protein sequence ID" value="SHK68712.1"/>
    <property type="molecule type" value="Genomic_DNA"/>
</dbReference>
<dbReference type="Proteomes" id="UP000184314">
    <property type="component" value="Unassembled WGS sequence"/>
</dbReference>
<dbReference type="AlphaFoldDB" id="A0A1M6UHL0"/>
<protein>
    <submittedName>
        <fullName evidence="1">Uncharacterized protein</fullName>
    </submittedName>
</protein>
<evidence type="ECO:0000313" key="2">
    <source>
        <dbReference type="Proteomes" id="UP000184314"/>
    </source>
</evidence>
<proteinExistence type="predicted"/>
<reference evidence="2" key="1">
    <citation type="submission" date="2016-11" db="EMBL/GenBank/DDBJ databases">
        <authorList>
            <person name="Varghese N."/>
            <person name="Submissions S."/>
        </authorList>
    </citation>
    <scope>NUCLEOTIDE SEQUENCE [LARGE SCALE GENOMIC DNA]</scope>
    <source>
        <strain evidence="2">DSM 16478</strain>
    </source>
</reference>
<organism evidence="1 2">
    <name type="scientific">Maribacter aquivivus</name>
    <dbReference type="NCBI Taxonomy" id="228958"/>
    <lineage>
        <taxon>Bacteria</taxon>
        <taxon>Pseudomonadati</taxon>
        <taxon>Bacteroidota</taxon>
        <taxon>Flavobacteriia</taxon>
        <taxon>Flavobacteriales</taxon>
        <taxon>Flavobacteriaceae</taxon>
        <taxon>Maribacter</taxon>
    </lineage>
</organism>
<dbReference type="STRING" id="228958.SAMN04488007_3648"/>